<feature type="transmembrane region" description="Helical" evidence="2">
    <location>
        <begin position="6"/>
        <end position="26"/>
    </location>
</feature>
<dbReference type="PROSITE" id="PS51782">
    <property type="entry name" value="LYSM"/>
    <property type="match status" value="1"/>
</dbReference>
<gene>
    <name evidence="4" type="ORF">R7226_06450</name>
</gene>
<dbReference type="RefSeq" id="WP_318596223.1">
    <property type="nucleotide sequence ID" value="NZ_JAWSTH010000010.1"/>
</dbReference>
<dbReference type="Proteomes" id="UP001284601">
    <property type="component" value="Unassembled WGS sequence"/>
</dbReference>
<protein>
    <submittedName>
        <fullName evidence="4">LysM domain-containing protein</fullName>
    </submittedName>
</protein>
<sequence>MGHRNPVRFIAPIALIAAVVGIFAVVQISQRQTSDAARTTATVKTTRDRRAERRRARAKTYVVKAGDNLTIIAERTGVPLETIQELNPTVNAQSLSVGQKLRLTR</sequence>
<evidence type="ECO:0000259" key="3">
    <source>
        <dbReference type="PROSITE" id="PS51782"/>
    </source>
</evidence>
<dbReference type="CDD" id="cd00118">
    <property type="entry name" value="LysM"/>
    <property type="match status" value="1"/>
</dbReference>
<dbReference type="EMBL" id="JAWSTH010000010">
    <property type="protein sequence ID" value="MDW5593966.1"/>
    <property type="molecule type" value="Genomic_DNA"/>
</dbReference>
<evidence type="ECO:0000313" key="4">
    <source>
        <dbReference type="EMBL" id="MDW5593966.1"/>
    </source>
</evidence>
<evidence type="ECO:0000256" key="2">
    <source>
        <dbReference type="SAM" id="Phobius"/>
    </source>
</evidence>
<keyword evidence="2" id="KW-0472">Membrane</keyword>
<dbReference type="SMART" id="SM00257">
    <property type="entry name" value="LysM"/>
    <property type="match status" value="1"/>
</dbReference>
<keyword evidence="2" id="KW-0812">Transmembrane</keyword>
<evidence type="ECO:0000313" key="5">
    <source>
        <dbReference type="Proteomes" id="UP001284601"/>
    </source>
</evidence>
<keyword evidence="5" id="KW-1185">Reference proteome</keyword>
<dbReference type="Gene3D" id="3.10.350.10">
    <property type="entry name" value="LysM domain"/>
    <property type="match status" value="1"/>
</dbReference>
<dbReference type="InterPro" id="IPR036779">
    <property type="entry name" value="LysM_dom_sf"/>
</dbReference>
<feature type="domain" description="LysM" evidence="3">
    <location>
        <begin position="59"/>
        <end position="103"/>
    </location>
</feature>
<feature type="region of interest" description="Disordered" evidence="1">
    <location>
        <begin position="35"/>
        <end position="57"/>
    </location>
</feature>
<dbReference type="Pfam" id="PF01476">
    <property type="entry name" value="LysM"/>
    <property type="match status" value="1"/>
</dbReference>
<name>A0ABU4HKY4_9ACTN</name>
<reference evidence="4 5" key="2">
    <citation type="submission" date="2023-10" db="EMBL/GenBank/DDBJ databases">
        <authorList>
            <person name="Han X.F."/>
        </authorList>
    </citation>
    <scope>NUCLEOTIDE SEQUENCE [LARGE SCALE GENOMIC DNA]</scope>
    <source>
        <strain evidence="4 5">KCTC 39840</strain>
    </source>
</reference>
<organism evidence="4 5">
    <name type="scientific">Conexibacter stalactiti</name>
    <dbReference type="NCBI Taxonomy" id="1940611"/>
    <lineage>
        <taxon>Bacteria</taxon>
        <taxon>Bacillati</taxon>
        <taxon>Actinomycetota</taxon>
        <taxon>Thermoleophilia</taxon>
        <taxon>Solirubrobacterales</taxon>
        <taxon>Conexibacteraceae</taxon>
        <taxon>Conexibacter</taxon>
    </lineage>
</organism>
<reference evidence="5" key="1">
    <citation type="submission" date="2023-07" db="EMBL/GenBank/DDBJ databases">
        <title>Conexibacter stalactiti sp. nov., isolated from stalactites in a lava cave and emended description of the genus Conexibacter.</title>
        <authorList>
            <person name="Lee S.D."/>
        </authorList>
    </citation>
    <scope>NUCLEOTIDE SEQUENCE [LARGE SCALE GENOMIC DNA]</scope>
    <source>
        <strain evidence="5">KCTC 39840</strain>
    </source>
</reference>
<evidence type="ECO:0000256" key="1">
    <source>
        <dbReference type="SAM" id="MobiDB-lite"/>
    </source>
</evidence>
<keyword evidence="2" id="KW-1133">Transmembrane helix</keyword>
<proteinExistence type="predicted"/>
<comment type="caution">
    <text evidence="4">The sequence shown here is derived from an EMBL/GenBank/DDBJ whole genome shotgun (WGS) entry which is preliminary data.</text>
</comment>
<dbReference type="InterPro" id="IPR018392">
    <property type="entry name" value="LysM"/>
</dbReference>
<dbReference type="SUPFAM" id="SSF54106">
    <property type="entry name" value="LysM domain"/>
    <property type="match status" value="1"/>
</dbReference>
<accession>A0ABU4HKY4</accession>